<feature type="transmembrane region" description="Helical" evidence="1">
    <location>
        <begin position="63"/>
        <end position="82"/>
    </location>
</feature>
<dbReference type="EMBL" id="PRLC01000007">
    <property type="protein sequence ID" value="RAW62073.1"/>
    <property type="molecule type" value="Genomic_DNA"/>
</dbReference>
<dbReference type="AlphaFoldDB" id="A0A329UMJ0"/>
<accession>A0A329UMJ0</accession>
<proteinExistence type="predicted"/>
<keyword evidence="1" id="KW-0812">Transmembrane</keyword>
<feature type="transmembrane region" description="Helical" evidence="1">
    <location>
        <begin position="36"/>
        <end position="56"/>
    </location>
</feature>
<evidence type="ECO:0000256" key="1">
    <source>
        <dbReference type="SAM" id="Phobius"/>
    </source>
</evidence>
<keyword evidence="1" id="KW-0472">Membrane</keyword>
<keyword evidence="1" id="KW-1133">Transmembrane helix</keyword>
<sequence>MTLGGYLYSVFWKFVVGYVWYRSLLFRPLAGLERKASLHILLWLTAAAVLALSLGFRRRKNGWISSACIFLPFGLYTVLAYANTFRTRILLILMLAAVLAMGLTAVMFWGRRLSRRRFRARVSRWKYLMVCTAVSASVCLIGSVGWHAFLEGELFPAAVKAQASAVDETQAQTIASNISEVLKLQPEVWQDLTTAQRIDTMQTICNIEVYYLGLPCAVTVSGANLPENTLGSYDDSSRAISISIEHLENDPVEEVLDTLLHEIYHCYEHRLAEVYTSADPELQRLRLFRDAADYANEVAQPVDPEEDYNAYAAQALETDSRAYAAAGVQEYYHRIAVYMAQN</sequence>
<evidence type="ECO:0000313" key="3">
    <source>
        <dbReference type="Proteomes" id="UP000250429"/>
    </source>
</evidence>
<reference evidence="2 3" key="1">
    <citation type="submission" date="2018-02" db="EMBL/GenBank/DDBJ databases">
        <title>Complete genome sequencing of Faecalibacterium prausnitzii strains isolated from the human gut.</title>
        <authorList>
            <person name="Fitzgerald B.C."/>
            <person name="Shkoporov A.N."/>
            <person name="Ross P.R."/>
            <person name="Hill C."/>
        </authorList>
    </citation>
    <scope>NUCLEOTIDE SEQUENCE [LARGE SCALE GENOMIC DNA]</scope>
    <source>
        <strain evidence="2 3">APC922/41-1</strain>
    </source>
</reference>
<comment type="caution">
    <text evidence="2">The sequence shown here is derived from an EMBL/GenBank/DDBJ whole genome shotgun (WGS) entry which is preliminary data.</text>
</comment>
<evidence type="ECO:0000313" key="2">
    <source>
        <dbReference type="EMBL" id="RAW62073.1"/>
    </source>
</evidence>
<protein>
    <submittedName>
        <fullName evidence="2">Uncharacterized protein</fullName>
    </submittedName>
</protein>
<dbReference type="Proteomes" id="UP000250429">
    <property type="component" value="Unassembled WGS sequence"/>
</dbReference>
<feature type="transmembrane region" description="Helical" evidence="1">
    <location>
        <begin position="127"/>
        <end position="149"/>
    </location>
</feature>
<name>A0A329UMJ0_9FIRM</name>
<feature type="transmembrane region" description="Helical" evidence="1">
    <location>
        <begin position="88"/>
        <end position="106"/>
    </location>
</feature>
<organism evidence="2 3">
    <name type="scientific">Faecalibacterium hattorii</name>
    <dbReference type="NCBI Taxonomy" id="2935520"/>
    <lineage>
        <taxon>Bacteria</taxon>
        <taxon>Bacillati</taxon>
        <taxon>Bacillota</taxon>
        <taxon>Clostridia</taxon>
        <taxon>Eubacteriales</taxon>
        <taxon>Oscillospiraceae</taxon>
        <taxon>Faecalibacterium</taxon>
    </lineage>
</organism>
<gene>
    <name evidence="2" type="ORF">C4N23_06275</name>
</gene>
<feature type="transmembrane region" description="Helical" evidence="1">
    <location>
        <begin position="7"/>
        <end position="24"/>
    </location>
</feature>
<keyword evidence="3" id="KW-1185">Reference proteome</keyword>